<dbReference type="InterPro" id="IPR012910">
    <property type="entry name" value="Plug_dom"/>
</dbReference>
<evidence type="ECO:0000313" key="10">
    <source>
        <dbReference type="EMBL" id="OAH41520.1"/>
    </source>
</evidence>
<dbReference type="AlphaFoldDB" id="A0A084EJD0"/>
<evidence type="ECO:0000256" key="4">
    <source>
        <dbReference type="RuleBase" id="RU003357"/>
    </source>
</evidence>
<dbReference type="Gene3D" id="2.40.170.20">
    <property type="entry name" value="TonB-dependent receptor, beta-barrel domain"/>
    <property type="match status" value="1"/>
</dbReference>
<dbReference type="Pfam" id="PF00593">
    <property type="entry name" value="TonB_dep_Rec_b-barrel"/>
    <property type="match status" value="1"/>
</dbReference>
<dbReference type="InterPro" id="IPR036942">
    <property type="entry name" value="Beta-barrel_TonB_sf"/>
</dbReference>
<reference evidence="10 12" key="2">
    <citation type="submission" date="2016-02" db="EMBL/GenBank/DDBJ databases">
        <authorList>
            <person name="Wen L."/>
            <person name="He K."/>
            <person name="Yang H."/>
        </authorList>
    </citation>
    <scope>NUCLEOTIDE SEQUENCE [LARGE SCALE GENOMIC DNA]</scope>
    <source>
        <strain evidence="10 12">CD09_2</strain>
    </source>
</reference>
<dbReference type="EMBL" id="LSTR01000050">
    <property type="protein sequence ID" value="OAH41520.1"/>
    <property type="molecule type" value="Genomic_DNA"/>
</dbReference>
<dbReference type="OrthoDB" id="9768470at2"/>
<keyword evidence="9" id="KW-0675">Receptor</keyword>
<feature type="compositionally biased region" description="Low complexity" evidence="5">
    <location>
        <begin position="29"/>
        <end position="47"/>
    </location>
</feature>
<evidence type="ECO:0000313" key="12">
    <source>
        <dbReference type="Proteomes" id="UP000077262"/>
    </source>
</evidence>
<protein>
    <submittedName>
        <fullName evidence="9">TonB-dependent receptor</fullName>
    </submittedName>
</protein>
<evidence type="ECO:0000259" key="8">
    <source>
        <dbReference type="Pfam" id="PF07715"/>
    </source>
</evidence>
<keyword evidence="3" id="KW-0998">Cell outer membrane</keyword>
<comment type="caution">
    <text evidence="9">The sequence shown here is derived from an EMBL/GenBank/DDBJ whole genome shotgun (WGS) entry which is preliminary data.</text>
</comment>
<reference evidence="9 11" key="1">
    <citation type="submission" date="2014-03" db="EMBL/GenBank/DDBJ databases">
        <title>Genome sequence of Sphingobium yanoikuyae B1.</title>
        <authorList>
            <person name="Gan H.M."/>
            <person name="Gan H.Y."/>
            <person name="Savka M.A."/>
        </authorList>
    </citation>
    <scope>NUCLEOTIDE SEQUENCE [LARGE SCALE GENOMIC DNA]</scope>
    <source>
        <strain evidence="9 11">B1</strain>
    </source>
</reference>
<evidence type="ECO:0000256" key="2">
    <source>
        <dbReference type="ARBA" id="ARBA00023136"/>
    </source>
</evidence>
<dbReference type="Pfam" id="PF07715">
    <property type="entry name" value="Plug"/>
    <property type="match status" value="1"/>
</dbReference>
<feature type="signal peptide" evidence="6">
    <location>
        <begin position="1"/>
        <end position="24"/>
    </location>
</feature>
<dbReference type="eggNOG" id="COG4771">
    <property type="taxonomic scope" value="Bacteria"/>
</dbReference>
<dbReference type="Gene3D" id="2.170.130.10">
    <property type="entry name" value="TonB-dependent receptor, plug domain"/>
    <property type="match status" value="1"/>
</dbReference>
<dbReference type="STRING" id="13690.AX777_21715"/>
<dbReference type="PANTHER" id="PTHR40980">
    <property type="entry name" value="PLUG DOMAIN-CONTAINING PROTEIN"/>
    <property type="match status" value="1"/>
</dbReference>
<dbReference type="GO" id="GO:0009279">
    <property type="term" value="C:cell outer membrane"/>
    <property type="evidence" value="ECO:0007669"/>
    <property type="project" value="UniProtKB-SubCell"/>
</dbReference>
<evidence type="ECO:0000259" key="7">
    <source>
        <dbReference type="Pfam" id="PF00593"/>
    </source>
</evidence>
<dbReference type="PANTHER" id="PTHR40980:SF5">
    <property type="entry name" value="TONB-DEPENDENT RECEPTOR"/>
    <property type="match status" value="1"/>
</dbReference>
<keyword evidence="4" id="KW-0798">TonB box</keyword>
<comment type="similarity">
    <text evidence="4">Belongs to the TonB-dependent receptor family.</text>
</comment>
<evidence type="ECO:0000313" key="9">
    <source>
        <dbReference type="EMBL" id="KEZ18072.1"/>
    </source>
</evidence>
<dbReference type="SUPFAM" id="SSF56935">
    <property type="entry name" value="Porins"/>
    <property type="match status" value="1"/>
</dbReference>
<evidence type="ECO:0000256" key="5">
    <source>
        <dbReference type="SAM" id="MobiDB-lite"/>
    </source>
</evidence>
<feature type="region of interest" description="Disordered" evidence="5">
    <location>
        <begin position="29"/>
        <end position="65"/>
    </location>
</feature>
<dbReference type="eggNOG" id="COG1629">
    <property type="taxonomic scope" value="Bacteria"/>
</dbReference>
<evidence type="ECO:0000256" key="6">
    <source>
        <dbReference type="SAM" id="SignalP"/>
    </source>
</evidence>
<sequence>MATPLKFAGLLLLSTALVAPAALAQEVPAPADATTSDPQAADPAAAAGRSTAEDPEAAPDISVPGSDIIVTGRRSANVQKNIPAVVSVLSSADIARTGDGNIAGALGRVTGLSVVGNGYVYVRGLGDRYSLALLNGSPLPSPEPLKRVVPLDLFPTNIVSSSMVQKSYSANYPGEFGGGVINLTTNAVPAESFLTISGGIGANTETTYQMGYSYYGSKSDWTGFDNGSRDIPPALAAFFASGERISSGNVDTTAIAAEMVRFSKGTVQRIKDIDPNYSATISGGTSFDLGGSTLGLIATAGYSNKWTTRDQRQQNSITPDLSALNSDFQRVTTDNRIVVNGLLGLGLEFGDNKIRWTNLYIRDTLKHTRMGLGNTQTQPTSDIMEQDTAWYERQLIDTQVVGEFKLSPAFSLDVRGGFANSQREAPYELSFEYIRTNAAADPYGNLFVNRLNGNTGQTATVSFSDLNEDLWSGGADLTWKPSADMALTAGYAYVDTNRTSSRRDFQFRASSDMPEGVGVLRPDLLLAPGIVNYYDISLIETNEGNPAFRATLKNHAGYGKLNWQILDDLSLDAGVRYETAKLTVSPLQVFSTPGASTASTQLDNDYWLPSGTLTWQMRDDMQVRLNASKTIARPQFRELIYQFYFDPDTNRRYQGNPYLQDSKLFNAEARYEWYFARDQRFSLSGFFKKIDNPIETFITLNGDNFVTSFANAPKADLYGGEVELQKYFDLSSMSDSAFFSTRRLVTIANYTYTKSKLKVKEGDTTAVFGASSTLATDYFRNGSPLTGQSDHLVNFQFGLEDQDKLSQQTLILSYASKRVTSRGLANQDQPDVYEHPGINLDFVARQGVYVAGRQFDAKFEVRNILGNDYEESQSNGTNKVIYNAYNYGTTFNFSLSTTF</sequence>
<evidence type="ECO:0000313" key="11">
    <source>
        <dbReference type="Proteomes" id="UP000028534"/>
    </source>
</evidence>
<name>A0A084EJD0_SPHYA</name>
<accession>A0A084EJD0</accession>
<proteinExistence type="inferred from homology"/>
<keyword evidence="2 4" id="KW-0472">Membrane</keyword>
<dbReference type="InterPro" id="IPR037066">
    <property type="entry name" value="Plug_dom_sf"/>
</dbReference>
<organism evidence="9 11">
    <name type="scientific">Sphingobium yanoikuyae</name>
    <name type="common">Sphingomonas yanoikuyae</name>
    <dbReference type="NCBI Taxonomy" id="13690"/>
    <lineage>
        <taxon>Bacteria</taxon>
        <taxon>Pseudomonadati</taxon>
        <taxon>Pseudomonadota</taxon>
        <taxon>Alphaproteobacteria</taxon>
        <taxon>Sphingomonadales</taxon>
        <taxon>Sphingomonadaceae</taxon>
        <taxon>Sphingobium</taxon>
    </lineage>
</organism>
<keyword evidence="6" id="KW-0732">Signal</keyword>
<dbReference type="Proteomes" id="UP000077262">
    <property type="component" value="Unassembled WGS sequence"/>
</dbReference>
<evidence type="ECO:0000256" key="3">
    <source>
        <dbReference type="ARBA" id="ARBA00023237"/>
    </source>
</evidence>
<dbReference type="PATRIC" id="fig|13690.10.peg.2985"/>
<feature type="chain" id="PRO_5014502814" evidence="6">
    <location>
        <begin position="25"/>
        <end position="899"/>
    </location>
</feature>
<dbReference type="EMBL" id="JGVR01000018">
    <property type="protein sequence ID" value="KEZ18072.1"/>
    <property type="molecule type" value="Genomic_DNA"/>
</dbReference>
<feature type="domain" description="TonB-dependent receptor-like beta-barrel" evidence="7">
    <location>
        <begin position="444"/>
        <end position="844"/>
    </location>
</feature>
<dbReference type="RefSeq" id="WP_017500618.1">
    <property type="nucleotide sequence ID" value="NZ_DAIQKB010000018.1"/>
</dbReference>
<comment type="subcellular location">
    <subcellularLocation>
        <location evidence="1 4">Cell outer membrane</location>
    </subcellularLocation>
</comment>
<evidence type="ECO:0000256" key="1">
    <source>
        <dbReference type="ARBA" id="ARBA00004442"/>
    </source>
</evidence>
<dbReference type="InterPro" id="IPR000531">
    <property type="entry name" value="Beta-barrel_TonB"/>
</dbReference>
<feature type="domain" description="TonB-dependent receptor plug" evidence="8">
    <location>
        <begin position="79"/>
        <end position="180"/>
    </location>
</feature>
<gene>
    <name evidence="10" type="ORF">AX777_21715</name>
    <name evidence="9" type="ORF">CP98_02907</name>
</gene>
<dbReference type="Proteomes" id="UP000028534">
    <property type="component" value="Unassembled WGS sequence"/>
</dbReference>